<evidence type="ECO:0000256" key="5">
    <source>
        <dbReference type="ARBA" id="ARBA00023295"/>
    </source>
</evidence>
<protein>
    <recommendedName>
        <fullName evidence="3">beta-N-acetylhexosaminidase</fullName>
        <ecNumber evidence="3">3.2.1.52</ecNumber>
    </recommendedName>
</protein>
<evidence type="ECO:0000313" key="9">
    <source>
        <dbReference type="Proteomes" id="UP000606494"/>
    </source>
</evidence>
<evidence type="ECO:0000259" key="7">
    <source>
        <dbReference type="Pfam" id="PF02838"/>
    </source>
</evidence>
<name>A0ABR7XZ28_9SPHI</name>
<dbReference type="Pfam" id="PF02838">
    <property type="entry name" value="Glyco_hydro_20b"/>
    <property type="match status" value="1"/>
</dbReference>
<dbReference type="PANTHER" id="PTHR22600:SF57">
    <property type="entry name" value="BETA-N-ACETYLHEXOSAMINIDASE"/>
    <property type="match status" value="1"/>
</dbReference>
<comment type="catalytic activity">
    <reaction evidence="1">
        <text>Hydrolysis of terminal non-reducing N-acetyl-D-hexosamine residues in N-acetyl-beta-D-hexosaminides.</text>
        <dbReference type="EC" id="3.2.1.52"/>
    </reaction>
</comment>
<accession>A0ABR7XZ28</accession>
<gene>
    <name evidence="8" type="ORF">H8B17_01725</name>
</gene>
<dbReference type="PRINTS" id="PR00738">
    <property type="entry name" value="GLHYDRLASE20"/>
</dbReference>
<dbReference type="RefSeq" id="WP_190307445.1">
    <property type="nucleotide sequence ID" value="NZ_JACNYK010000001.1"/>
</dbReference>
<dbReference type="Gene3D" id="3.20.20.80">
    <property type="entry name" value="Glycosidases"/>
    <property type="match status" value="1"/>
</dbReference>
<dbReference type="InterPro" id="IPR029018">
    <property type="entry name" value="Hex-like_dom2"/>
</dbReference>
<dbReference type="InterPro" id="IPR015882">
    <property type="entry name" value="HEX_bac_N"/>
</dbReference>
<dbReference type="PANTHER" id="PTHR22600">
    <property type="entry name" value="BETA-HEXOSAMINIDASE"/>
    <property type="match status" value="1"/>
</dbReference>
<dbReference type="EC" id="3.2.1.52" evidence="3"/>
<dbReference type="Gene3D" id="3.30.379.10">
    <property type="entry name" value="Chitobiase/beta-hexosaminidase domain 2-like"/>
    <property type="match status" value="1"/>
</dbReference>
<comment type="caution">
    <text evidence="8">The sequence shown here is derived from an EMBL/GenBank/DDBJ whole genome shotgun (WGS) entry which is preliminary data.</text>
</comment>
<evidence type="ECO:0000259" key="6">
    <source>
        <dbReference type="Pfam" id="PF00728"/>
    </source>
</evidence>
<dbReference type="EMBL" id="JACNYK010000001">
    <property type="protein sequence ID" value="MBD1424286.1"/>
    <property type="molecule type" value="Genomic_DNA"/>
</dbReference>
<dbReference type="SUPFAM" id="SSF51445">
    <property type="entry name" value="(Trans)glycosidases"/>
    <property type="match status" value="1"/>
</dbReference>
<keyword evidence="4" id="KW-0378">Hydrolase</keyword>
<comment type="similarity">
    <text evidence="2">Belongs to the glycosyl hydrolase 20 family.</text>
</comment>
<dbReference type="InterPro" id="IPR017853">
    <property type="entry name" value="GH"/>
</dbReference>
<evidence type="ECO:0000256" key="3">
    <source>
        <dbReference type="ARBA" id="ARBA00012663"/>
    </source>
</evidence>
<evidence type="ECO:0000256" key="4">
    <source>
        <dbReference type="ARBA" id="ARBA00022801"/>
    </source>
</evidence>
<evidence type="ECO:0000313" key="8">
    <source>
        <dbReference type="EMBL" id="MBD1424286.1"/>
    </source>
</evidence>
<proteinExistence type="inferred from homology"/>
<evidence type="ECO:0000256" key="2">
    <source>
        <dbReference type="ARBA" id="ARBA00006285"/>
    </source>
</evidence>
<dbReference type="SUPFAM" id="SSF55545">
    <property type="entry name" value="beta-N-acetylhexosaminidase-like domain"/>
    <property type="match status" value="1"/>
</dbReference>
<reference evidence="8 9" key="1">
    <citation type="submission" date="2020-08" db="EMBL/GenBank/DDBJ databases">
        <title>Sphingobacterium sp. DN00404 isolated from aquaculture water.</title>
        <authorList>
            <person name="Zhang M."/>
        </authorList>
    </citation>
    <scope>NUCLEOTIDE SEQUENCE [LARGE SCALE GENOMIC DNA]</scope>
    <source>
        <strain evidence="8 9">KCTC 32294</strain>
    </source>
</reference>
<dbReference type="Pfam" id="PF00728">
    <property type="entry name" value="Glyco_hydro_20"/>
    <property type="match status" value="2"/>
</dbReference>
<organism evidence="8 9">
    <name type="scientific">Sphingobacterium arenae</name>
    <dbReference type="NCBI Taxonomy" id="1280598"/>
    <lineage>
        <taxon>Bacteria</taxon>
        <taxon>Pseudomonadati</taxon>
        <taxon>Bacteroidota</taxon>
        <taxon>Sphingobacteriia</taxon>
        <taxon>Sphingobacteriales</taxon>
        <taxon>Sphingobacteriaceae</taxon>
        <taxon>Sphingobacterium</taxon>
    </lineage>
</organism>
<dbReference type="Proteomes" id="UP000606494">
    <property type="component" value="Unassembled WGS sequence"/>
</dbReference>
<dbReference type="InterPro" id="IPR015883">
    <property type="entry name" value="Glyco_hydro_20_cat"/>
</dbReference>
<keyword evidence="9" id="KW-1185">Reference proteome</keyword>
<dbReference type="InterPro" id="IPR025705">
    <property type="entry name" value="Beta_hexosaminidase_sua/sub"/>
</dbReference>
<feature type="domain" description="Glycoside hydrolase family 20 catalytic" evidence="6">
    <location>
        <begin position="255"/>
        <end position="311"/>
    </location>
</feature>
<feature type="domain" description="Glycoside hydrolase family 20 catalytic" evidence="6">
    <location>
        <begin position="147"/>
        <end position="247"/>
    </location>
</feature>
<sequence length="657" mass="74769">MRYIVFIFACFITLCRTTTSAQEKLIPQPIHLEQGSGFLDLTAGIRLEESSALLAKEHQLAQTIFEEWHIVVQDKASEKLPTLQLVLAGGTTANTADESYHLHVHKEGIKITAPSTVGIFYGLQTLRQFTLQNYKLAVCEIQDEPAFSWRGFLVDVGRNYQPLSMLKEQIDVMARYKLNVLHFHFTEDIAWRLASKKYPKLTDAEYMTRWAGDFYTEAEFRELMAYCSERHILLLPEIDMPGHSAAFTRYFGVDMQSDSGITYIKELLEEFATTFPGLPYFHIGGDEVKITNKSFMPEITKYVEELGYKTVGWDPGSNLMSQTIRQLWMGGPEAVAAEGEMVYIDSKHLYINHMDPLETVTTLFFRRIGEQDAEHPNLKGAILCSWPDRAVAAPEDMFYQSAIYPSLLTFAERIWQGGGKSGWVANIPPAGTEDYVSFQEFEEKLLVHQQRFLADKPFPYVKQTDLQWELIGPFDNKGNLSSSFDIENNPLVKAVAPTKKVVGGTVILRHWWADIIPGVIDNPQPNTTWYARTKIWSDESGSKPFWIGFDNLSRSYASDSPAIGTWDNRQSKVWVNNAPIEPPVWKQAGQKGGLEVPLIDEGYSFREPTMIALKKGWNDVLVKLPVASFKGVDWQNPVKWMFTFTPYKIDETIESLK</sequence>
<feature type="domain" description="Beta-hexosaminidase bacterial type N-terminal" evidence="7">
    <location>
        <begin position="24"/>
        <end position="143"/>
    </location>
</feature>
<evidence type="ECO:0000256" key="1">
    <source>
        <dbReference type="ARBA" id="ARBA00001231"/>
    </source>
</evidence>
<keyword evidence="5" id="KW-0326">Glycosidase</keyword>